<dbReference type="GO" id="GO:0032259">
    <property type="term" value="P:methylation"/>
    <property type="evidence" value="ECO:0007669"/>
    <property type="project" value="UniProtKB-KW"/>
</dbReference>
<evidence type="ECO:0000256" key="3">
    <source>
        <dbReference type="ARBA" id="ARBA00022833"/>
    </source>
</evidence>
<keyword evidence="2" id="KW-0479">Metal-binding</keyword>
<dbReference type="InterPro" id="IPR002629">
    <property type="entry name" value="Met_Synth_C/arc"/>
</dbReference>
<dbReference type="Pfam" id="PF01717">
    <property type="entry name" value="Meth_synt_2"/>
    <property type="match status" value="1"/>
</dbReference>
<evidence type="ECO:0000313" key="6">
    <source>
        <dbReference type="Proteomes" id="UP000594638"/>
    </source>
</evidence>
<dbReference type="InterPro" id="IPR038071">
    <property type="entry name" value="UROD/MetE-like_sf"/>
</dbReference>
<accession>A0A8S0SF46</accession>
<reference evidence="5 6" key="1">
    <citation type="submission" date="2019-12" db="EMBL/GenBank/DDBJ databases">
        <authorList>
            <person name="Alioto T."/>
            <person name="Alioto T."/>
            <person name="Gomez Garrido J."/>
        </authorList>
    </citation>
    <scope>NUCLEOTIDE SEQUENCE [LARGE SCALE GENOMIC DNA]</scope>
</reference>
<dbReference type="SUPFAM" id="SSF51726">
    <property type="entry name" value="UROD/MetE-like"/>
    <property type="match status" value="1"/>
</dbReference>
<evidence type="ECO:0000313" key="5">
    <source>
        <dbReference type="EMBL" id="CAA2990334.1"/>
    </source>
</evidence>
<feature type="domain" description="Cobalamin-independent methionine synthase MetE C-terminal/archaeal" evidence="4">
    <location>
        <begin position="39"/>
        <end position="162"/>
    </location>
</feature>
<dbReference type="Gramene" id="OE9A036218T1">
    <property type="protein sequence ID" value="OE9A036218C1"/>
    <property type="gene ID" value="OE9A036218"/>
</dbReference>
<comment type="caution">
    <text evidence="5">The sequence shown here is derived from an EMBL/GenBank/DDBJ whole genome shotgun (WGS) entry which is preliminary data.</text>
</comment>
<organism evidence="5 6">
    <name type="scientific">Olea europaea subsp. europaea</name>
    <dbReference type="NCBI Taxonomy" id="158383"/>
    <lineage>
        <taxon>Eukaryota</taxon>
        <taxon>Viridiplantae</taxon>
        <taxon>Streptophyta</taxon>
        <taxon>Embryophyta</taxon>
        <taxon>Tracheophyta</taxon>
        <taxon>Spermatophyta</taxon>
        <taxon>Magnoliopsida</taxon>
        <taxon>eudicotyledons</taxon>
        <taxon>Gunneridae</taxon>
        <taxon>Pentapetalae</taxon>
        <taxon>asterids</taxon>
        <taxon>lamiids</taxon>
        <taxon>Lamiales</taxon>
        <taxon>Oleaceae</taxon>
        <taxon>Oleeae</taxon>
        <taxon>Olea</taxon>
    </lineage>
</organism>
<sequence length="164" mass="18731">MTLDAVVDRLHTFNTYDIAFELELASYEMYNEVIGYSCITLAIKDEVEDLEKVGITVTRIDEAALREGLHLRKSEHAFYLIHTHICYSNFNIITHSIIDMDADVLTIENSRFDEKLLSVFCEGVKYGAGIGPCIYDIHLPRIPSTEEIDDRTNKMLVVLETNIL</sequence>
<keyword evidence="5" id="KW-0489">Methyltransferase</keyword>
<keyword evidence="3" id="KW-0862">Zinc</keyword>
<keyword evidence="5" id="KW-0808">Transferase</keyword>
<protein>
    <submittedName>
        <fullName evidence="5">5-methyltetrahydropteroyltriglutamate--homocysteine methyltransferase-like</fullName>
    </submittedName>
</protein>
<dbReference type="PANTHER" id="PTHR30519">
    <property type="entry name" value="5-METHYLTETRAHYDROPTEROYLTRIGLUTAMATE--HOMOCYSTEINE METHYLTRANSFERASE"/>
    <property type="match status" value="1"/>
</dbReference>
<evidence type="ECO:0000256" key="2">
    <source>
        <dbReference type="ARBA" id="ARBA00022723"/>
    </source>
</evidence>
<proteinExistence type="predicted"/>
<dbReference type="Gene3D" id="3.20.20.210">
    <property type="match status" value="1"/>
</dbReference>
<dbReference type="GO" id="GO:0003871">
    <property type="term" value="F:5-methyltetrahydropteroyltriglutamate-homocysteine S-methyltransferase activity"/>
    <property type="evidence" value="ECO:0007669"/>
    <property type="project" value="InterPro"/>
</dbReference>
<dbReference type="AlphaFoldDB" id="A0A8S0SF46"/>
<dbReference type="Proteomes" id="UP000594638">
    <property type="component" value="Unassembled WGS sequence"/>
</dbReference>
<name>A0A8S0SF46_OLEEU</name>
<gene>
    <name evidence="5" type="ORF">OLEA9_A036218</name>
</gene>
<comment type="cofactor">
    <cofactor evidence="1">
        <name>Zn(2+)</name>
        <dbReference type="ChEBI" id="CHEBI:29105"/>
    </cofactor>
</comment>
<dbReference type="OrthoDB" id="1053771at2759"/>
<keyword evidence="6" id="KW-1185">Reference proteome</keyword>
<evidence type="ECO:0000256" key="1">
    <source>
        <dbReference type="ARBA" id="ARBA00001947"/>
    </source>
</evidence>
<dbReference type="GO" id="GO:0009086">
    <property type="term" value="P:methionine biosynthetic process"/>
    <property type="evidence" value="ECO:0007669"/>
    <property type="project" value="InterPro"/>
</dbReference>
<evidence type="ECO:0000259" key="4">
    <source>
        <dbReference type="Pfam" id="PF01717"/>
    </source>
</evidence>
<dbReference type="EMBL" id="CACTIH010004250">
    <property type="protein sequence ID" value="CAA2990334.1"/>
    <property type="molecule type" value="Genomic_DNA"/>
</dbReference>
<dbReference type="GO" id="GO:0008270">
    <property type="term" value="F:zinc ion binding"/>
    <property type="evidence" value="ECO:0007669"/>
    <property type="project" value="InterPro"/>
</dbReference>